<evidence type="ECO:0000313" key="2">
    <source>
        <dbReference type="EMBL" id="TKW65425.1"/>
    </source>
</evidence>
<gene>
    <name evidence="2" type="ORF">DI616_14730</name>
</gene>
<reference evidence="2 3" key="1">
    <citation type="journal article" date="2017" name="Nat. Commun.">
        <title>In situ click chemistry generation of cyclooxygenase-2 inhibitors.</title>
        <authorList>
            <person name="Bhardwaj A."/>
            <person name="Kaur J."/>
            <person name="Wuest M."/>
            <person name="Wuest F."/>
        </authorList>
    </citation>
    <scope>NUCLEOTIDE SEQUENCE [LARGE SCALE GENOMIC DNA]</scope>
    <source>
        <strain evidence="2">S2_012_000_R3_94</strain>
    </source>
</reference>
<dbReference type="InterPro" id="IPR025296">
    <property type="entry name" value="DUF4158"/>
</dbReference>
<dbReference type="Pfam" id="PF13700">
    <property type="entry name" value="DUF4158"/>
    <property type="match status" value="1"/>
</dbReference>
<dbReference type="EMBL" id="VAFL01000013">
    <property type="protein sequence ID" value="TKW65425.1"/>
    <property type="molecule type" value="Genomic_DNA"/>
</dbReference>
<feature type="domain" description="DUF4158" evidence="1">
    <location>
        <begin position="10"/>
        <end position="152"/>
    </location>
</feature>
<evidence type="ECO:0000313" key="3">
    <source>
        <dbReference type="Proteomes" id="UP000315344"/>
    </source>
</evidence>
<accession>A0A533I3V2</accession>
<dbReference type="Proteomes" id="UP000315344">
    <property type="component" value="Unassembled WGS sequence"/>
</dbReference>
<evidence type="ECO:0000259" key="1">
    <source>
        <dbReference type="Pfam" id="PF13700"/>
    </source>
</evidence>
<comment type="caution">
    <text evidence="2">The sequence shown here is derived from an EMBL/GenBank/DDBJ whole genome shotgun (WGS) entry which is preliminary data.</text>
</comment>
<proteinExistence type="predicted"/>
<organism evidence="2 3">
    <name type="scientific">Paracoccus denitrificans</name>
    <dbReference type="NCBI Taxonomy" id="266"/>
    <lineage>
        <taxon>Bacteria</taxon>
        <taxon>Pseudomonadati</taxon>
        <taxon>Pseudomonadota</taxon>
        <taxon>Alphaproteobacteria</taxon>
        <taxon>Rhodobacterales</taxon>
        <taxon>Paracoccaceae</taxon>
        <taxon>Paracoccus</taxon>
    </lineage>
</organism>
<dbReference type="AlphaFoldDB" id="A0A533I3V2"/>
<sequence>MMLASGGVMTEQAFATVWGLSYSDFEFLNRFGAKSRVAIACQLVFFRQHARFPADRSDLDPDVIAYVADQIGATDDLSYSFSSDTARRQRAGILDFLGFRRASDRDCANLQAWMIEQLGGQDLNLAGWIERGFDQARQMGLFVPSDKIMERLARAARRDFRDGFLMRVGALLHAETIEQLEWVLLEPLANTGFQRLKDDVGAATLESVLLAVRKVSFVDGLDLRCR</sequence>
<protein>
    <submittedName>
        <fullName evidence="2">DUF4158 domain-containing protein</fullName>
    </submittedName>
</protein>
<name>A0A533I3V2_PARDE</name>